<protein>
    <recommendedName>
        <fullName evidence="5">Methyl-accepting chemotaxis protein</fullName>
    </recommendedName>
</protein>
<reference evidence="2" key="2">
    <citation type="submission" date="2016-10" db="EMBL/GenBank/DDBJ databases">
        <authorList>
            <person name="de Groot N.N."/>
        </authorList>
    </citation>
    <scope>NUCLEOTIDE SEQUENCE [LARGE SCALE GENOMIC DNA]</scope>
    <source>
        <strain evidence="2">CPCC 202695</strain>
    </source>
</reference>
<reference evidence="3" key="1">
    <citation type="submission" date="2016-10" db="EMBL/GenBank/DDBJ databases">
        <authorList>
            <person name="Varghese N."/>
            <person name="Submissions S."/>
        </authorList>
    </citation>
    <scope>NUCLEOTIDE SEQUENCE [LARGE SCALE GENOMIC DNA]</scope>
    <source>
        <strain evidence="3">CPCC 202695</strain>
    </source>
</reference>
<dbReference type="OrthoDB" id="9805811at2"/>
<dbReference type="EMBL" id="LT629755">
    <property type="protein sequence ID" value="SDT39975.1"/>
    <property type="molecule type" value="Genomic_DNA"/>
</dbReference>
<evidence type="ECO:0000313" key="2">
    <source>
        <dbReference type="EMBL" id="SDT39975.1"/>
    </source>
</evidence>
<dbReference type="Pfam" id="PF14335">
    <property type="entry name" value="DUF4391"/>
    <property type="match status" value="1"/>
</dbReference>
<dbReference type="STRING" id="589382.SAMN04489721_3467"/>
<dbReference type="Proteomes" id="UP000893823">
    <property type="component" value="Unassembled WGS sequence"/>
</dbReference>
<evidence type="ECO:0008006" key="5">
    <source>
        <dbReference type="Google" id="ProtNLM"/>
    </source>
</evidence>
<keyword evidence="4" id="KW-1185">Reference proteome</keyword>
<dbReference type="RefSeq" id="WP_092675215.1">
    <property type="nucleotide sequence ID" value="NZ_BMDN01000002.1"/>
</dbReference>
<sequence length="226" mass="25414">MTEPVLFRWPANAALGRTVSKTKFYEYGTMRAALREKFVEEVQRITWAYKLADETLRLRGTPAVPEIQVFTVEAKGQNVSNDVLAAMDRAVHFPIIFEIESRGRVRTVAAQKSVVSKIPTIGAYFTTDWQPTDALRRPLPTTLDLAGLYEAILAALLPVETRAGETVSEATDRLGKARKVQREIAALERKLRTEPQLNRKIRLLRQIKEHTEALTALTDSAPSNKE</sequence>
<dbReference type="Proteomes" id="UP000199482">
    <property type="component" value="Chromosome I"/>
</dbReference>
<dbReference type="EMBL" id="SODL02000002">
    <property type="protein sequence ID" value="MCP2367389.1"/>
    <property type="molecule type" value="Genomic_DNA"/>
</dbReference>
<gene>
    <name evidence="1" type="ORF">BCL57_001543</name>
    <name evidence="2" type="ORF">SAMN04489721_3467</name>
</gene>
<evidence type="ECO:0000313" key="1">
    <source>
        <dbReference type="EMBL" id="MCP2367389.1"/>
    </source>
</evidence>
<accession>A0A1H2A1R8</accession>
<dbReference type="InterPro" id="IPR025503">
    <property type="entry name" value="DUF4391"/>
</dbReference>
<name>A0A1H2A1R8_9MICO</name>
<proteinExistence type="predicted"/>
<reference evidence="1" key="3">
    <citation type="submission" date="2022-06" db="EMBL/GenBank/DDBJ databases">
        <title>Genomic Encyclopedia of Type Strains, Phase III (KMG-III): the genomes of soil and plant-associated and newly described type strains.</title>
        <authorList>
            <person name="Whitman W."/>
        </authorList>
    </citation>
    <scope>NUCLEOTIDE SEQUENCE</scope>
    <source>
        <strain evidence="1">CPCC 202695</strain>
    </source>
</reference>
<evidence type="ECO:0000313" key="3">
    <source>
        <dbReference type="Proteomes" id="UP000199482"/>
    </source>
</evidence>
<dbReference type="AlphaFoldDB" id="A0A1H2A1R8"/>
<organism evidence="2 3">
    <name type="scientific">Agromyces flavus</name>
    <dbReference type="NCBI Taxonomy" id="589382"/>
    <lineage>
        <taxon>Bacteria</taxon>
        <taxon>Bacillati</taxon>
        <taxon>Actinomycetota</taxon>
        <taxon>Actinomycetes</taxon>
        <taxon>Micrococcales</taxon>
        <taxon>Microbacteriaceae</taxon>
        <taxon>Agromyces</taxon>
    </lineage>
</organism>
<evidence type="ECO:0000313" key="4">
    <source>
        <dbReference type="Proteomes" id="UP000893823"/>
    </source>
</evidence>